<dbReference type="AlphaFoldDB" id="A0A3M4VS78"/>
<organism evidence="1 2">
    <name type="scientific">Pseudomonas cichorii</name>
    <dbReference type="NCBI Taxonomy" id="36746"/>
    <lineage>
        <taxon>Bacteria</taxon>
        <taxon>Pseudomonadati</taxon>
        <taxon>Pseudomonadota</taxon>
        <taxon>Gammaproteobacteria</taxon>
        <taxon>Pseudomonadales</taxon>
        <taxon>Pseudomonadaceae</taxon>
        <taxon>Pseudomonas</taxon>
    </lineage>
</organism>
<accession>A0A3M4VS78</accession>
<proteinExistence type="predicted"/>
<dbReference type="Proteomes" id="UP000278332">
    <property type="component" value="Unassembled WGS sequence"/>
</dbReference>
<dbReference type="EMBL" id="RBRY01000113">
    <property type="protein sequence ID" value="RMR54594.1"/>
    <property type="molecule type" value="Genomic_DNA"/>
</dbReference>
<evidence type="ECO:0000313" key="2">
    <source>
        <dbReference type="Proteomes" id="UP000278332"/>
    </source>
</evidence>
<comment type="caution">
    <text evidence="1">The sequence shown here is derived from an EMBL/GenBank/DDBJ whole genome shotgun (WGS) entry which is preliminary data.</text>
</comment>
<gene>
    <name evidence="1" type="ORF">ALP84_00568</name>
</gene>
<reference evidence="1 2" key="1">
    <citation type="submission" date="2018-08" db="EMBL/GenBank/DDBJ databases">
        <title>Recombination of ecologically and evolutionarily significant loci maintains genetic cohesion in the Pseudomonas syringae species complex.</title>
        <authorList>
            <person name="Dillon M."/>
            <person name="Thakur S."/>
            <person name="Almeida R.N.D."/>
            <person name="Weir B.S."/>
            <person name="Guttman D.S."/>
        </authorList>
    </citation>
    <scope>NUCLEOTIDE SEQUENCE [LARGE SCALE GENOMIC DNA]</scope>
    <source>
        <strain evidence="1 2">ICMP 6917</strain>
    </source>
</reference>
<name>A0A3M4VS78_PSECI</name>
<protein>
    <submittedName>
        <fullName evidence="1">Uncharacterized protein</fullName>
    </submittedName>
</protein>
<sequence length="323" mass="36232">MAETGGADAQLSGLGTQALPKLRGQRQVRLFDSVTVAQHILQAERQGRLIHVSQHLAEKRFVALTLSGLAGLRHIVAIRHRGLEGFRLTGQKRLHFMLHDLQRSMVDGQVMEQQHAQPALVGLVFADHQQHQRSLADIQAVMTRIEACLELRQHFTLFQFLADVPDAQLRLTPDHLYRLIQTFPHKRCAQDVMPVDHALQGRDEIIQSLAACHGEVGLQHVRITTLGSQVMIENPFLQRCQRVDVLNIGSAARNTGHDPVDGRLIQGQQRQHIRSDVLTTRNNAVGWHILQARQGGGIRAVLDRLDQHCLVFTQQGKDGWLGQ</sequence>
<evidence type="ECO:0000313" key="1">
    <source>
        <dbReference type="EMBL" id="RMR54594.1"/>
    </source>
</evidence>